<dbReference type="PANTHER" id="PTHR15000:SF1">
    <property type="entry name" value="ERYTHROID DIFFERENTIATION-RELATED FACTOR 1"/>
    <property type="match status" value="1"/>
</dbReference>
<proteinExistence type="predicted"/>
<evidence type="ECO:0000256" key="1">
    <source>
        <dbReference type="SAM" id="MobiDB-lite"/>
    </source>
</evidence>
<sequence>MKVLVLDNNTLEKFKNYYRPPPPIVGGVEERCLQAIQHVATGLNCLKYFPKEDTVQETKIKEEEVKMAKPFEPIPMPYESLIKEKEKEPTKRGKKKDRKKKVQKPQEANANTNALLLKNKNQAQSLPTWREATNISWKDHLKTLLYEKAVLVYAILSNTTLSMANMGPAYEQ</sequence>
<feature type="compositionally biased region" description="Low complexity" evidence="1">
    <location>
        <begin position="105"/>
        <end position="114"/>
    </location>
</feature>
<dbReference type="PANTHER" id="PTHR15000">
    <property type="entry name" value="ERYTHROID DIFFERENTIATION-RELATED FACTOR 1"/>
    <property type="match status" value="1"/>
</dbReference>
<reference evidence="2" key="1">
    <citation type="journal article" date="2023" name="Insect Mol. Biol.">
        <title>Genome sequencing provides insights into the evolution of gene families encoding plant cell wall-degrading enzymes in longhorned beetles.</title>
        <authorList>
            <person name="Shin N.R."/>
            <person name="Okamura Y."/>
            <person name="Kirsch R."/>
            <person name="Pauchet Y."/>
        </authorList>
    </citation>
    <scope>NUCLEOTIDE SEQUENCE</scope>
    <source>
        <strain evidence="2">MMC_N1</strain>
    </source>
</reference>
<evidence type="ECO:0000313" key="3">
    <source>
        <dbReference type="Proteomes" id="UP001162164"/>
    </source>
</evidence>
<feature type="region of interest" description="Disordered" evidence="1">
    <location>
        <begin position="76"/>
        <end position="114"/>
    </location>
</feature>
<feature type="compositionally biased region" description="Basic and acidic residues" evidence="1">
    <location>
        <begin position="81"/>
        <end position="91"/>
    </location>
</feature>
<organism evidence="2 3">
    <name type="scientific">Molorchus minor</name>
    <dbReference type="NCBI Taxonomy" id="1323400"/>
    <lineage>
        <taxon>Eukaryota</taxon>
        <taxon>Metazoa</taxon>
        <taxon>Ecdysozoa</taxon>
        <taxon>Arthropoda</taxon>
        <taxon>Hexapoda</taxon>
        <taxon>Insecta</taxon>
        <taxon>Pterygota</taxon>
        <taxon>Neoptera</taxon>
        <taxon>Endopterygota</taxon>
        <taxon>Coleoptera</taxon>
        <taxon>Polyphaga</taxon>
        <taxon>Cucujiformia</taxon>
        <taxon>Chrysomeloidea</taxon>
        <taxon>Cerambycidae</taxon>
        <taxon>Lamiinae</taxon>
        <taxon>Monochamini</taxon>
        <taxon>Molorchus</taxon>
    </lineage>
</organism>
<protein>
    <submittedName>
        <fullName evidence="2">Uncharacterized protein</fullName>
    </submittedName>
</protein>
<comment type="caution">
    <text evidence="2">The sequence shown here is derived from an EMBL/GenBank/DDBJ whole genome shotgun (WGS) entry which is preliminary data.</text>
</comment>
<name>A0ABQ9JW99_9CUCU</name>
<dbReference type="Proteomes" id="UP001162164">
    <property type="component" value="Unassembled WGS sequence"/>
</dbReference>
<accession>A0ABQ9JW99</accession>
<feature type="compositionally biased region" description="Basic residues" evidence="1">
    <location>
        <begin position="92"/>
        <end position="103"/>
    </location>
</feature>
<dbReference type="EMBL" id="JAPWTJ010000177">
    <property type="protein sequence ID" value="KAJ8981560.1"/>
    <property type="molecule type" value="Genomic_DNA"/>
</dbReference>
<gene>
    <name evidence="2" type="ORF">NQ317_009820</name>
</gene>
<evidence type="ECO:0000313" key="2">
    <source>
        <dbReference type="EMBL" id="KAJ8981560.1"/>
    </source>
</evidence>
<keyword evidence="3" id="KW-1185">Reference proteome</keyword>